<evidence type="ECO:0000313" key="2">
    <source>
        <dbReference type="EMBL" id="PIO22613.1"/>
    </source>
</evidence>
<organism evidence="2 3">
    <name type="scientific">Aquarana catesbeiana</name>
    <name type="common">American bullfrog</name>
    <name type="synonym">Rana catesbeiana</name>
    <dbReference type="NCBI Taxonomy" id="8400"/>
    <lineage>
        <taxon>Eukaryota</taxon>
        <taxon>Metazoa</taxon>
        <taxon>Chordata</taxon>
        <taxon>Craniata</taxon>
        <taxon>Vertebrata</taxon>
        <taxon>Euteleostomi</taxon>
        <taxon>Amphibia</taxon>
        <taxon>Batrachia</taxon>
        <taxon>Anura</taxon>
        <taxon>Neobatrachia</taxon>
        <taxon>Ranoidea</taxon>
        <taxon>Ranidae</taxon>
        <taxon>Aquarana</taxon>
    </lineage>
</organism>
<feature type="region of interest" description="Disordered" evidence="1">
    <location>
        <begin position="50"/>
        <end position="80"/>
    </location>
</feature>
<name>A0A2G9R5S3_AQUCT</name>
<evidence type="ECO:0000256" key="1">
    <source>
        <dbReference type="SAM" id="MobiDB-lite"/>
    </source>
</evidence>
<sequence length="287" mass="31758">MSTFDFECSSPIDVNGVLTFVQIFGAFAGSGANRTEPGSVRLIPTPRQELPFISTANPGSRPVTRSQSEPPATHEDSEEEMEIGWLWSYNMPEADANCSLHTRERNRGVLRPQAREFVPQNGHSVDANDDPPSVQETEAEDYLSFSKAEVQDVEMPEVELGWYPHPKDRVKREIHPPNRLTYDVLGTCSEGTCFTAKRNSKMLSPSNVDLEKDNPTSVLDTSVQDTTVSAVSAQNSLPSHDNWWEAPLSVLCHRLEAKMCNRAKILTIFGDQRFKAGGACSSGIFAI</sequence>
<gene>
    <name evidence="2" type="ORF">AB205_0171720</name>
</gene>
<accession>A0A2G9R5S3</accession>
<proteinExistence type="predicted"/>
<dbReference type="EMBL" id="KV979346">
    <property type="protein sequence ID" value="PIO22613.1"/>
    <property type="molecule type" value="Genomic_DNA"/>
</dbReference>
<protein>
    <submittedName>
        <fullName evidence="2">Uncharacterized protein</fullName>
    </submittedName>
</protein>
<dbReference type="Proteomes" id="UP000228934">
    <property type="component" value="Unassembled WGS sequence"/>
</dbReference>
<keyword evidence="3" id="KW-1185">Reference proteome</keyword>
<feature type="compositionally biased region" description="Polar residues" evidence="1">
    <location>
        <begin position="54"/>
        <end position="70"/>
    </location>
</feature>
<reference evidence="3" key="1">
    <citation type="journal article" date="2017" name="Nat. Commun.">
        <title>The North American bullfrog draft genome provides insight into hormonal regulation of long noncoding RNA.</title>
        <authorList>
            <person name="Hammond S.A."/>
            <person name="Warren R.L."/>
            <person name="Vandervalk B.P."/>
            <person name="Kucuk E."/>
            <person name="Khan H."/>
            <person name="Gibb E.A."/>
            <person name="Pandoh P."/>
            <person name="Kirk H."/>
            <person name="Zhao Y."/>
            <person name="Jones M."/>
            <person name="Mungall A.J."/>
            <person name="Coope R."/>
            <person name="Pleasance S."/>
            <person name="Moore R.A."/>
            <person name="Holt R.A."/>
            <person name="Round J.M."/>
            <person name="Ohora S."/>
            <person name="Walle B.V."/>
            <person name="Veldhoen N."/>
            <person name="Helbing C.C."/>
            <person name="Birol I."/>
        </authorList>
    </citation>
    <scope>NUCLEOTIDE SEQUENCE [LARGE SCALE GENOMIC DNA]</scope>
</reference>
<dbReference type="AlphaFoldDB" id="A0A2G9R5S3"/>
<evidence type="ECO:0000313" key="3">
    <source>
        <dbReference type="Proteomes" id="UP000228934"/>
    </source>
</evidence>